<dbReference type="OrthoDB" id="9804264at2"/>
<dbReference type="Gene3D" id="3.40.640.10">
    <property type="entry name" value="Type I PLP-dependent aspartate aminotransferase-like (Major domain)"/>
    <property type="match status" value="1"/>
</dbReference>
<reference evidence="7" key="1">
    <citation type="submission" date="2017-02" db="EMBL/GenBank/DDBJ databases">
        <authorList>
            <person name="Varghese N."/>
            <person name="Submissions S."/>
        </authorList>
    </citation>
    <scope>NUCLEOTIDE SEQUENCE [LARGE SCALE GENOMIC DNA]</scope>
    <source>
        <strain evidence="7">DSM 22385</strain>
    </source>
</reference>
<comment type="similarity">
    <text evidence="2 5">Belongs to the DegT/DnrJ/EryC1 family.</text>
</comment>
<evidence type="ECO:0000256" key="5">
    <source>
        <dbReference type="RuleBase" id="RU004508"/>
    </source>
</evidence>
<dbReference type="PANTHER" id="PTHR30244">
    <property type="entry name" value="TRANSAMINASE"/>
    <property type="match status" value="1"/>
</dbReference>
<dbReference type="InterPro" id="IPR015424">
    <property type="entry name" value="PyrdxlP-dep_Trfase"/>
</dbReference>
<dbReference type="InterPro" id="IPR015421">
    <property type="entry name" value="PyrdxlP-dep_Trfase_major"/>
</dbReference>
<dbReference type="Proteomes" id="UP000189981">
    <property type="component" value="Unassembled WGS sequence"/>
</dbReference>
<organism evidence="6 7">
    <name type="scientific">Daejeonella lutea</name>
    <dbReference type="NCBI Taxonomy" id="572036"/>
    <lineage>
        <taxon>Bacteria</taxon>
        <taxon>Pseudomonadati</taxon>
        <taxon>Bacteroidota</taxon>
        <taxon>Sphingobacteriia</taxon>
        <taxon>Sphingobacteriales</taxon>
        <taxon>Sphingobacteriaceae</taxon>
        <taxon>Daejeonella</taxon>
    </lineage>
</organism>
<dbReference type="SUPFAM" id="SSF53383">
    <property type="entry name" value="PLP-dependent transferases"/>
    <property type="match status" value="1"/>
</dbReference>
<evidence type="ECO:0000313" key="7">
    <source>
        <dbReference type="Proteomes" id="UP000189981"/>
    </source>
</evidence>
<dbReference type="InterPro" id="IPR015422">
    <property type="entry name" value="PyrdxlP-dep_Trfase_small"/>
</dbReference>
<gene>
    <name evidence="6" type="ORF">SAMN05661099_2744</name>
</gene>
<proteinExistence type="inferred from homology"/>
<dbReference type="Pfam" id="PF01041">
    <property type="entry name" value="DegT_DnrJ_EryC1"/>
    <property type="match status" value="1"/>
</dbReference>
<evidence type="ECO:0000256" key="4">
    <source>
        <dbReference type="PIRSR" id="PIRSR000390-2"/>
    </source>
</evidence>
<dbReference type="RefSeq" id="WP_079703220.1">
    <property type="nucleotide sequence ID" value="NZ_FUYR01000002.1"/>
</dbReference>
<feature type="active site" description="Proton acceptor" evidence="3">
    <location>
        <position position="185"/>
    </location>
</feature>
<name>A0A1T5DZ48_9SPHI</name>
<accession>A0A1T5DZ48</accession>
<dbReference type="InterPro" id="IPR000653">
    <property type="entry name" value="DegT/StrS_aminotransferase"/>
</dbReference>
<keyword evidence="1 4" id="KW-0663">Pyridoxal phosphate</keyword>
<dbReference type="STRING" id="572036.SAMN05661099_2744"/>
<feature type="modified residue" description="N6-(pyridoxal phosphate)lysine" evidence="4">
    <location>
        <position position="185"/>
    </location>
</feature>
<keyword evidence="7" id="KW-1185">Reference proteome</keyword>
<evidence type="ECO:0000256" key="2">
    <source>
        <dbReference type="ARBA" id="ARBA00037999"/>
    </source>
</evidence>
<dbReference type="AlphaFoldDB" id="A0A1T5DZ48"/>
<protein>
    <submittedName>
        <fullName evidence="6">dTDP-4-amino-4,6-dideoxygalactose transaminase</fullName>
    </submittedName>
</protein>
<dbReference type="EMBL" id="FUYR01000002">
    <property type="protein sequence ID" value="SKB76786.1"/>
    <property type="molecule type" value="Genomic_DNA"/>
</dbReference>
<dbReference type="PIRSF" id="PIRSF000390">
    <property type="entry name" value="PLP_StrS"/>
    <property type="match status" value="1"/>
</dbReference>
<dbReference type="CDD" id="cd00616">
    <property type="entry name" value="AHBA_syn"/>
    <property type="match status" value="1"/>
</dbReference>
<evidence type="ECO:0000256" key="1">
    <source>
        <dbReference type="ARBA" id="ARBA00022898"/>
    </source>
</evidence>
<dbReference type="Gene3D" id="3.90.1150.10">
    <property type="entry name" value="Aspartate Aminotransferase, domain 1"/>
    <property type="match status" value="1"/>
</dbReference>
<evidence type="ECO:0000256" key="3">
    <source>
        <dbReference type="PIRSR" id="PIRSR000390-1"/>
    </source>
</evidence>
<dbReference type="PANTHER" id="PTHR30244:SF36">
    <property type="entry name" value="3-OXO-GLUCOSE-6-PHOSPHATE:GLUTAMATE AMINOTRANSFERASE"/>
    <property type="match status" value="1"/>
</dbReference>
<dbReference type="GO" id="GO:0008483">
    <property type="term" value="F:transaminase activity"/>
    <property type="evidence" value="ECO:0007669"/>
    <property type="project" value="TreeGrafter"/>
</dbReference>
<sequence length="364" mass="41244">MLEYENLNKVNAPYEAEFIPAFKSFLENGMYILNGEVDQFEKEFARYCGSRYCVGVASGFDAMYLSILTLDLPKNSEILVPSNTYIATIFSIIKAGYKPVLVEPEIRSYNIDPEGIEAQISSRTRAIMIVHLYGRPCELDPIISIANQYGLTIIEDCAQAHGATYRDKKVGSFGTTGAFSFYPTKNLGALGDGGAIVTDNEEIAAKLKALRNYGSETKYFNKYIGINSRLDELQAAFLRIKLRKLEKVNDHKRKLAEEYLRKIVNSEIVLPIPMENGEAVWHIFNVRHPRRDELKKFLLTKGIGTEIHYPLPPHQQSSCKKLFRGQQFPLSELIHQTTLSLPISTFHTVNDIEYISEVISKSER</sequence>
<evidence type="ECO:0000313" key="6">
    <source>
        <dbReference type="EMBL" id="SKB76786.1"/>
    </source>
</evidence>
<dbReference type="GO" id="GO:0030170">
    <property type="term" value="F:pyridoxal phosphate binding"/>
    <property type="evidence" value="ECO:0007669"/>
    <property type="project" value="TreeGrafter"/>
</dbReference>
<dbReference type="GO" id="GO:0000271">
    <property type="term" value="P:polysaccharide biosynthetic process"/>
    <property type="evidence" value="ECO:0007669"/>
    <property type="project" value="TreeGrafter"/>
</dbReference>